<protein>
    <recommendedName>
        <fullName evidence="3">DAPG hydrolase PhiG domain-containing protein</fullName>
    </recommendedName>
</protein>
<gene>
    <name evidence="1" type="ORF">RT723_03725</name>
</gene>
<evidence type="ECO:0008006" key="3">
    <source>
        <dbReference type="Google" id="ProtNLM"/>
    </source>
</evidence>
<dbReference type="EMBL" id="JAWCUA010000003">
    <property type="protein sequence ID" value="MDU0112122.1"/>
    <property type="molecule type" value="Genomic_DNA"/>
</dbReference>
<reference evidence="1 2" key="1">
    <citation type="submission" date="2023-10" db="EMBL/GenBank/DDBJ databases">
        <title>Psychrosphaera aquimaarina strain SW33 isolated from seawater.</title>
        <authorList>
            <person name="Bayburt H."/>
            <person name="Kim J.M."/>
            <person name="Choi B.J."/>
            <person name="Jeon C.O."/>
        </authorList>
    </citation>
    <scope>NUCLEOTIDE SEQUENCE [LARGE SCALE GENOMIC DNA]</scope>
    <source>
        <strain evidence="1 2">KCTC 52743</strain>
    </source>
</reference>
<dbReference type="Proteomes" id="UP001257914">
    <property type="component" value="Unassembled WGS sequence"/>
</dbReference>
<proteinExistence type="predicted"/>
<sequence length="241" mass="27531">MIILLIIGFLLKPMPNFEHSSPRELPWALPDINQAYTNYQYLDNGQILIEITHVPLINITPKMLAWFYQNLPISTVQIDQTTLPWYHIFHPSEHGVISVVEPATNNLPGMGIGALIQRKEWFGDFNSQGAGRIINFSEQGMTIKPELAGLYFGQIEHSFIQTNKGSQYTVKSLIGSDLPVLGPIINLVIRYKMFPEPMIKQWLRHQVEEVGSLNSFLPQLYGAKHNEHHYRLQLSTQAELN</sequence>
<dbReference type="RefSeq" id="WP_315945929.1">
    <property type="nucleotide sequence ID" value="NZ_JAWCUA010000003.1"/>
</dbReference>
<name>A0ABU3QY12_9GAMM</name>
<evidence type="ECO:0000313" key="1">
    <source>
        <dbReference type="EMBL" id="MDU0112122.1"/>
    </source>
</evidence>
<evidence type="ECO:0000313" key="2">
    <source>
        <dbReference type="Proteomes" id="UP001257914"/>
    </source>
</evidence>
<accession>A0ABU3QY12</accession>
<organism evidence="1 2">
    <name type="scientific">Psychrosphaera aquimarina</name>
    <dbReference type="NCBI Taxonomy" id="2044854"/>
    <lineage>
        <taxon>Bacteria</taxon>
        <taxon>Pseudomonadati</taxon>
        <taxon>Pseudomonadota</taxon>
        <taxon>Gammaproteobacteria</taxon>
        <taxon>Alteromonadales</taxon>
        <taxon>Pseudoalteromonadaceae</taxon>
        <taxon>Psychrosphaera</taxon>
    </lineage>
</organism>
<comment type="caution">
    <text evidence="1">The sequence shown here is derived from an EMBL/GenBank/DDBJ whole genome shotgun (WGS) entry which is preliminary data.</text>
</comment>
<keyword evidence="2" id="KW-1185">Reference proteome</keyword>